<dbReference type="Proteomes" id="UP000198949">
    <property type="component" value="Unassembled WGS sequence"/>
</dbReference>
<evidence type="ECO:0000256" key="4">
    <source>
        <dbReference type="SAM" id="Phobius"/>
    </source>
</evidence>
<feature type="transmembrane region" description="Helical" evidence="4">
    <location>
        <begin position="29"/>
        <end position="51"/>
    </location>
</feature>
<dbReference type="GO" id="GO:0000155">
    <property type="term" value="F:phosphorelay sensor kinase activity"/>
    <property type="evidence" value="ECO:0007669"/>
    <property type="project" value="InterPro"/>
</dbReference>
<evidence type="ECO:0000256" key="2">
    <source>
        <dbReference type="ARBA" id="ARBA00022777"/>
    </source>
</evidence>
<feature type="domain" description="Signal transduction histidine kinase subgroup 3 dimerisation and phosphoacceptor" evidence="6">
    <location>
        <begin position="211"/>
        <end position="274"/>
    </location>
</feature>
<dbReference type="InterPro" id="IPR003594">
    <property type="entry name" value="HATPase_dom"/>
</dbReference>
<feature type="transmembrane region" description="Helical" evidence="4">
    <location>
        <begin position="158"/>
        <end position="179"/>
    </location>
</feature>
<accession>A0A1G7ARZ8</accession>
<feature type="transmembrane region" description="Helical" evidence="4">
    <location>
        <begin position="132"/>
        <end position="152"/>
    </location>
</feature>
<dbReference type="PANTHER" id="PTHR24421">
    <property type="entry name" value="NITRATE/NITRITE SENSOR PROTEIN NARX-RELATED"/>
    <property type="match status" value="1"/>
</dbReference>
<dbReference type="GO" id="GO:0016020">
    <property type="term" value="C:membrane"/>
    <property type="evidence" value="ECO:0007669"/>
    <property type="project" value="InterPro"/>
</dbReference>
<dbReference type="STRING" id="58114.SAMN05216270_11472"/>
<evidence type="ECO:0000259" key="5">
    <source>
        <dbReference type="Pfam" id="PF02518"/>
    </source>
</evidence>
<reference evidence="8" key="1">
    <citation type="submission" date="2016-10" db="EMBL/GenBank/DDBJ databases">
        <authorList>
            <person name="Varghese N."/>
            <person name="Submissions S."/>
        </authorList>
    </citation>
    <scope>NUCLEOTIDE SEQUENCE [LARGE SCALE GENOMIC DNA]</scope>
    <source>
        <strain evidence="8">CGMCC 4.3516</strain>
    </source>
</reference>
<dbReference type="Pfam" id="PF02518">
    <property type="entry name" value="HATPase_c"/>
    <property type="match status" value="1"/>
</dbReference>
<evidence type="ECO:0000313" key="8">
    <source>
        <dbReference type="Proteomes" id="UP000198949"/>
    </source>
</evidence>
<sequence length="393" mass="42238">MDRTRDFRHGRRRAAALKLGPMRRLGADGWGGVVVTIVCLAISAPVVVVGVRGGRLPLIPNGWWLLLYAAFAAAFLTSMWLMEVAPRRVTVAALAAQSVLAPVLVLTAPSAGWTPILLVFAVAVSAYSVPEWVSAVLVAVNTAVVGIAASGYGEAYEIGMVALLYLALQAASVLSVKAMQRETRLRRSIAEAHVRLRAAGALLAESSRAEERLRIARELHDLLGHQLTVLSLELEIASHRRGSERGESVDRAKELARELLGDVRATVGEMREDDARLREVLEAVVSDLPEPVVHLRIGASVAADAERTRLLVRCVQEVVTNAIRHARAENLWIDIVSEDGRLAFEARDDGVGAREVVVGNGLRGMAERLESLGGTVRFSGADGFSVRAEVPAA</sequence>
<dbReference type="EMBL" id="FNAD01000014">
    <property type="protein sequence ID" value="SDE16696.1"/>
    <property type="molecule type" value="Genomic_DNA"/>
</dbReference>
<evidence type="ECO:0000256" key="1">
    <source>
        <dbReference type="ARBA" id="ARBA00022679"/>
    </source>
</evidence>
<keyword evidence="4" id="KW-0472">Membrane</keyword>
<evidence type="ECO:0000259" key="6">
    <source>
        <dbReference type="Pfam" id="PF07730"/>
    </source>
</evidence>
<feature type="transmembrane region" description="Helical" evidence="4">
    <location>
        <begin position="63"/>
        <end position="82"/>
    </location>
</feature>
<evidence type="ECO:0000313" key="7">
    <source>
        <dbReference type="EMBL" id="SDE16696.1"/>
    </source>
</evidence>
<dbReference type="InterPro" id="IPR011712">
    <property type="entry name" value="Sig_transdc_His_kin_sub3_dim/P"/>
</dbReference>
<keyword evidence="2 7" id="KW-0418">Kinase</keyword>
<feature type="transmembrane region" description="Helical" evidence="4">
    <location>
        <begin position="94"/>
        <end position="120"/>
    </location>
</feature>
<dbReference type="InterPro" id="IPR036890">
    <property type="entry name" value="HATPase_C_sf"/>
</dbReference>
<gene>
    <name evidence="7" type="ORF">SAMN05216270_11472</name>
</gene>
<dbReference type="Gene3D" id="1.20.5.1930">
    <property type="match status" value="1"/>
</dbReference>
<protein>
    <submittedName>
        <fullName evidence="7">Signal transduction histidine kinase</fullName>
    </submittedName>
</protein>
<dbReference type="GO" id="GO:0046983">
    <property type="term" value="F:protein dimerization activity"/>
    <property type="evidence" value="ECO:0007669"/>
    <property type="project" value="InterPro"/>
</dbReference>
<dbReference type="SUPFAM" id="SSF55874">
    <property type="entry name" value="ATPase domain of HSP90 chaperone/DNA topoisomerase II/histidine kinase"/>
    <property type="match status" value="1"/>
</dbReference>
<proteinExistence type="predicted"/>
<dbReference type="CDD" id="cd16917">
    <property type="entry name" value="HATPase_UhpB-NarQ-NarX-like"/>
    <property type="match status" value="1"/>
</dbReference>
<dbReference type="PANTHER" id="PTHR24421:SF59">
    <property type="entry name" value="OXYGEN SENSOR HISTIDINE KINASE NREB"/>
    <property type="match status" value="1"/>
</dbReference>
<dbReference type="Pfam" id="PF07730">
    <property type="entry name" value="HisKA_3"/>
    <property type="match status" value="1"/>
</dbReference>
<dbReference type="InterPro" id="IPR050482">
    <property type="entry name" value="Sensor_HK_TwoCompSys"/>
</dbReference>
<keyword evidence="4" id="KW-1133">Transmembrane helix</keyword>
<name>A0A1G7ARZ8_9ACTN</name>
<organism evidence="7 8">
    <name type="scientific">Glycomyces harbinensis</name>
    <dbReference type="NCBI Taxonomy" id="58114"/>
    <lineage>
        <taxon>Bacteria</taxon>
        <taxon>Bacillati</taxon>
        <taxon>Actinomycetota</taxon>
        <taxon>Actinomycetes</taxon>
        <taxon>Glycomycetales</taxon>
        <taxon>Glycomycetaceae</taxon>
        <taxon>Glycomyces</taxon>
    </lineage>
</organism>
<evidence type="ECO:0000256" key="3">
    <source>
        <dbReference type="ARBA" id="ARBA00023012"/>
    </source>
</evidence>
<feature type="domain" description="Histidine kinase/HSP90-like ATPase" evidence="5">
    <location>
        <begin position="309"/>
        <end position="391"/>
    </location>
</feature>
<keyword evidence="3" id="KW-0902">Two-component regulatory system</keyword>
<keyword evidence="1" id="KW-0808">Transferase</keyword>
<keyword evidence="8" id="KW-1185">Reference proteome</keyword>
<keyword evidence="4" id="KW-0812">Transmembrane</keyword>
<dbReference type="Gene3D" id="3.30.565.10">
    <property type="entry name" value="Histidine kinase-like ATPase, C-terminal domain"/>
    <property type="match status" value="1"/>
</dbReference>
<dbReference type="AlphaFoldDB" id="A0A1G7ARZ8"/>